<evidence type="ECO:0000259" key="3">
    <source>
        <dbReference type="Pfam" id="PF03364"/>
    </source>
</evidence>
<protein>
    <submittedName>
        <fullName evidence="4">Ubiquinone-binding protein</fullName>
    </submittedName>
</protein>
<dbReference type="InterPro" id="IPR023393">
    <property type="entry name" value="START-like_dom_sf"/>
</dbReference>
<organism evidence="4 5">
    <name type="scientific">Ignatzschineria ureiclastica</name>
    <dbReference type="NCBI Taxonomy" id="472582"/>
    <lineage>
        <taxon>Bacteria</taxon>
        <taxon>Pseudomonadati</taxon>
        <taxon>Pseudomonadota</taxon>
        <taxon>Gammaproteobacteria</taxon>
        <taxon>Cardiobacteriales</taxon>
        <taxon>Ignatzschineriaceae</taxon>
        <taxon>Ignatzschineria</taxon>
    </lineage>
</organism>
<dbReference type="GO" id="GO:0045333">
    <property type="term" value="P:cellular respiration"/>
    <property type="evidence" value="ECO:0007669"/>
    <property type="project" value="InterPro"/>
</dbReference>
<dbReference type="GO" id="GO:0048039">
    <property type="term" value="F:ubiquinone binding"/>
    <property type="evidence" value="ECO:0007669"/>
    <property type="project" value="InterPro"/>
</dbReference>
<dbReference type="Proteomes" id="UP000245020">
    <property type="component" value="Unassembled WGS sequence"/>
</dbReference>
<dbReference type="InterPro" id="IPR044996">
    <property type="entry name" value="COQ10-like"/>
</dbReference>
<keyword evidence="4" id="KW-0830">Ubiquinone</keyword>
<dbReference type="AlphaFoldDB" id="A0A2U2AGC7"/>
<dbReference type="RefSeq" id="WP_109188347.1">
    <property type="nucleotide sequence ID" value="NZ_BMYA01000001.1"/>
</dbReference>
<gene>
    <name evidence="4" type="ORF">DC083_00520</name>
</gene>
<comment type="caution">
    <text evidence="4">The sequence shown here is derived from an EMBL/GenBank/DDBJ whole genome shotgun (WGS) entry which is preliminary data.</text>
</comment>
<evidence type="ECO:0000313" key="4">
    <source>
        <dbReference type="EMBL" id="PWD81716.1"/>
    </source>
</evidence>
<dbReference type="SUPFAM" id="SSF55961">
    <property type="entry name" value="Bet v1-like"/>
    <property type="match status" value="1"/>
</dbReference>
<dbReference type="InterPro" id="IPR005031">
    <property type="entry name" value="COQ10_START"/>
</dbReference>
<sequence length="147" mass="16697">MPIIRRSQKEPFSAKQMYELVNDVNAYPTFLPWCRGARIISSTPTMMEASILTAKGPLNKWFTTRNTLVENEKITLNLVDGPFKHLRGEWRFQDLPEGGSEIHLMIDFDFSFGPARLILTPIFENIAGSMVSAFSAQAKVRYGRELA</sequence>
<evidence type="ECO:0000313" key="5">
    <source>
        <dbReference type="Proteomes" id="UP000245020"/>
    </source>
</evidence>
<feature type="domain" description="Coenzyme Q-binding protein COQ10 START" evidence="3">
    <location>
        <begin position="11"/>
        <end position="134"/>
    </location>
</feature>
<dbReference type="PANTHER" id="PTHR12901">
    <property type="entry name" value="SPERM PROTEIN HOMOLOG"/>
    <property type="match status" value="1"/>
</dbReference>
<evidence type="ECO:0000256" key="1">
    <source>
        <dbReference type="ARBA" id="ARBA00008918"/>
    </source>
</evidence>
<dbReference type="OrthoDB" id="9804759at2"/>
<dbReference type="PANTHER" id="PTHR12901:SF10">
    <property type="entry name" value="COENZYME Q-BINDING PROTEIN COQ10, MITOCHONDRIAL"/>
    <property type="match status" value="1"/>
</dbReference>
<dbReference type="Gene3D" id="3.30.530.20">
    <property type="match status" value="1"/>
</dbReference>
<evidence type="ECO:0000256" key="2">
    <source>
        <dbReference type="ARBA" id="ARBA00022649"/>
    </source>
</evidence>
<dbReference type="Pfam" id="PF03364">
    <property type="entry name" value="Polyketide_cyc"/>
    <property type="match status" value="1"/>
</dbReference>
<proteinExistence type="inferred from homology"/>
<dbReference type="CDD" id="cd07813">
    <property type="entry name" value="COQ10p_like"/>
    <property type="match status" value="1"/>
</dbReference>
<name>A0A2U2AGC7_9GAMM</name>
<comment type="similarity">
    <text evidence="1">Belongs to the ribosome association toxin RatA family.</text>
</comment>
<reference evidence="5" key="1">
    <citation type="submission" date="2018-05" db="EMBL/GenBank/DDBJ databases">
        <title>Ignatzschineria dubaiensis sp. nov., isolated from necrotic foot tissues of dromedaries (Camelus dromedarius) and associated maggots in Dubai, United Arab Emirates.</title>
        <authorList>
            <person name="Tsang C.C."/>
            <person name="Tang J.Y.M."/>
            <person name="Fong J.Y.H."/>
            <person name="Kinne J."/>
            <person name="Lee H.H."/>
            <person name="Joseph M."/>
            <person name="Jose S."/>
            <person name="Schuster R.K."/>
            <person name="Tang Y."/>
            <person name="Sivakumar S."/>
            <person name="Chen J.H.K."/>
            <person name="Teng J.L.L."/>
            <person name="Lau S.K.P."/>
            <person name="Wernery U."/>
            <person name="Woo P.C.Y."/>
        </authorList>
    </citation>
    <scope>NUCLEOTIDE SEQUENCE [LARGE SCALE GENOMIC DNA]</scope>
    <source>
        <strain evidence="5">KCTC 22644</strain>
    </source>
</reference>
<accession>A0A2U2AGC7</accession>
<keyword evidence="2" id="KW-1277">Toxin-antitoxin system</keyword>
<dbReference type="EMBL" id="QEWQ01000001">
    <property type="protein sequence ID" value="PWD81716.1"/>
    <property type="molecule type" value="Genomic_DNA"/>
</dbReference>
<keyword evidence="5" id="KW-1185">Reference proteome</keyword>